<accession>A0A2W2BFX6</accession>
<dbReference type="AlphaFoldDB" id="A0A2W2BFX6"/>
<evidence type="ECO:0000313" key="3">
    <source>
        <dbReference type="Proteomes" id="UP000248745"/>
    </source>
</evidence>
<dbReference type="Pfam" id="PF07332">
    <property type="entry name" value="Phage_holin_3_6"/>
    <property type="match status" value="1"/>
</dbReference>
<feature type="transmembrane region" description="Helical" evidence="1">
    <location>
        <begin position="34"/>
        <end position="59"/>
    </location>
</feature>
<protein>
    <recommendedName>
        <fullName evidence="4">Phage holin family protein</fullName>
    </recommendedName>
</protein>
<keyword evidence="1" id="KW-0472">Membrane</keyword>
<evidence type="ECO:0000313" key="2">
    <source>
        <dbReference type="EMBL" id="PZF72376.1"/>
    </source>
</evidence>
<dbReference type="Proteomes" id="UP000248745">
    <property type="component" value="Unassembled WGS sequence"/>
</dbReference>
<dbReference type="RefSeq" id="WP_110999471.1">
    <property type="nucleotide sequence ID" value="NZ_QKTW01000018.1"/>
</dbReference>
<keyword evidence="1" id="KW-1133">Transmembrane helix</keyword>
<dbReference type="EMBL" id="QKTW01000018">
    <property type="protein sequence ID" value="PZF72376.1"/>
    <property type="molecule type" value="Genomic_DNA"/>
</dbReference>
<evidence type="ECO:0000256" key="1">
    <source>
        <dbReference type="SAM" id="Phobius"/>
    </source>
</evidence>
<keyword evidence="3" id="KW-1185">Reference proteome</keyword>
<comment type="caution">
    <text evidence="2">The sequence shown here is derived from an EMBL/GenBank/DDBJ whole genome shotgun (WGS) entry which is preliminary data.</text>
</comment>
<keyword evidence="1" id="KW-0812">Transmembrane</keyword>
<reference evidence="2 3" key="1">
    <citation type="submission" date="2018-06" db="EMBL/GenBank/DDBJ databases">
        <title>Mucibacter soli gen. nov., sp. nov., a new member of the family Chitinophagaceae producing mucin.</title>
        <authorList>
            <person name="Kim M.-K."/>
            <person name="Park S."/>
            <person name="Kim T.-S."/>
            <person name="Joung Y."/>
            <person name="Han J.-H."/>
            <person name="Kim S.B."/>
        </authorList>
    </citation>
    <scope>NUCLEOTIDE SEQUENCE [LARGE SCALE GENOMIC DNA]</scope>
    <source>
        <strain evidence="2 3">R1-15</strain>
    </source>
</reference>
<proteinExistence type="predicted"/>
<organism evidence="2 3">
    <name type="scientific">Taibaiella soli</name>
    <dbReference type="NCBI Taxonomy" id="1649169"/>
    <lineage>
        <taxon>Bacteria</taxon>
        <taxon>Pseudomonadati</taxon>
        <taxon>Bacteroidota</taxon>
        <taxon>Chitinophagia</taxon>
        <taxon>Chitinophagales</taxon>
        <taxon>Chitinophagaceae</taxon>
        <taxon>Taibaiella</taxon>
    </lineage>
</organism>
<dbReference type="OrthoDB" id="997553at2"/>
<feature type="transmembrane region" description="Helical" evidence="1">
    <location>
        <begin position="71"/>
        <end position="91"/>
    </location>
</feature>
<name>A0A2W2BFX6_9BACT</name>
<dbReference type="InterPro" id="IPR009937">
    <property type="entry name" value="Phage_holin_3_6"/>
</dbReference>
<sequence length="121" mass="14069">MVDIFNKWKEKITQYVDLRFQLFKLEFIDRTSNVLSYILFTFAMLLFAMAILIFLGIGLGEWLCEVLNTRTGGFFATAGIYIILLLLMFALRKRLIRAFSGIFIRVLTENGEDDHDDDEKA</sequence>
<gene>
    <name evidence="2" type="ORF">DN068_13560</name>
</gene>
<evidence type="ECO:0008006" key="4">
    <source>
        <dbReference type="Google" id="ProtNLM"/>
    </source>
</evidence>